<evidence type="ECO:0000256" key="7">
    <source>
        <dbReference type="ARBA" id="ARBA00022989"/>
    </source>
</evidence>
<evidence type="ECO:0000256" key="4">
    <source>
        <dbReference type="ARBA" id="ARBA00022617"/>
    </source>
</evidence>
<proteinExistence type="inferred from homology"/>
<dbReference type="InterPro" id="IPR036396">
    <property type="entry name" value="Cyt_P450_sf"/>
</dbReference>
<dbReference type="InterPro" id="IPR044225">
    <property type="entry name" value="KO_chloroplastic"/>
</dbReference>
<keyword evidence="9" id="KW-0408">Iron</keyword>
<reference evidence="12 13" key="1">
    <citation type="submission" date="2012-08" db="EMBL/GenBank/DDBJ databases">
        <title>Oryza genome evolution.</title>
        <authorList>
            <person name="Wing R.A."/>
        </authorList>
    </citation>
    <scope>NUCLEOTIDE SEQUENCE</scope>
</reference>
<dbReference type="GO" id="GO:0009686">
    <property type="term" value="P:gibberellin biosynthetic process"/>
    <property type="evidence" value="ECO:0007669"/>
    <property type="project" value="InterPro"/>
</dbReference>
<dbReference type="GO" id="GO:0005506">
    <property type="term" value="F:iron ion binding"/>
    <property type="evidence" value="ECO:0007669"/>
    <property type="project" value="InterPro"/>
</dbReference>
<keyword evidence="6" id="KW-0479">Metal-binding</keyword>
<evidence type="ECO:0000256" key="11">
    <source>
        <dbReference type="ARBA" id="ARBA00023136"/>
    </source>
</evidence>
<organism evidence="12 13">
    <name type="scientific">Leersia perrieri</name>
    <dbReference type="NCBI Taxonomy" id="77586"/>
    <lineage>
        <taxon>Eukaryota</taxon>
        <taxon>Viridiplantae</taxon>
        <taxon>Streptophyta</taxon>
        <taxon>Embryophyta</taxon>
        <taxon>Tracheophyta</taxon>
        <taxon>Spermatophyta</taxon>
        <taxon>Magnoliopsida</taxon>
        <taxon>Liliopsida</taxon>
        <taxon>Poales</taxon>
        <taxon>Poaceae</taxon>
        <taxon>BOP clade</taxon>
        <taxon>Oryzoideae</taxon>
        <taxon>Oryzeae</taxon>
        <taxon>Oryzinae</taxon>
        <taxon>Leersia</taxon>
    </lineage>
</organism>
<reference evidence="13" key="2">
    <citation type="submission" date="2013-12" db="EMBL/GenBank/DDBJ databases">
        <authorList>
            <person name="Yu Y."/>
            <person name="Lee S."/>
            <person name="de Baynast K."/>
            <person name="Wissotski M."/>
            <person name="Liu L."/>
            <person name="Talag J."/>
            <person name="Goicoechea J."/>
            <person name="Angelova A."/>
            <person name="Jetty R."/>
            <person name="Kudrna D."/>
            <person name="Golser W."/>
            <person name="Rivera L."/>
            <person name="Zhang J."/>
            <person name="Wing R."/>
        </authorList>
    </citation>
    <scope>NUCLEOTIDE SEQUENCE</scope>
</reference>
<dbReference type="GO" id="GO:0016709">
    <property type="term" value="F:oxidoreductase activity, acting on paired donors, with incorporation or reduction of molecular oxygen, NAD(P)H as one donor, and incorporation of one atom of oxygen"/>
    <property type="evidence" value="ECO:0007669"/>
    <property type="project" value="TreeGrafter"/>
</dbReference>
<comment type="cofactor">
    <cofactor evidence="1">
        <name>heme</name>
        <dbReference type="ChEBI" id="CHEBI:30413"/>
    </cofactor>
</comment>
<name>A0A0D9WRD0_9ORYZ</name>
<dbReference type="InterPro" id="IPR001128">
    <property type="entry name" value="Cyt_P450"/>
</dbReference>
<dbReference type="Gramene" id="LPERR06G15620.1">
    <property type="protein sequence ID" value="LPERR06G15620.1"/>
    <property type="gene ID" value="LPERR06G15620"/>
</dbReference>
<evidence type="ECO:0008006" key="14">
    <source>
        <dbReference type="Google" id="ProtNLM"/>
    </source>
</evidence>
<accession>A0A0D9WRD0</accession>
<dbReference type="EnsemblPlants" id="LPERR06G15620.1">
    <property type="protein sequence ID" value="LPERR06G15620.1"/>
    <property type="gene ID" value="LPERR06G15620"/>
</dbReference>
<dbReference type="eggNOG" id="KOG0156">
    <property type="taxonomic scope" value="Eukaryota"/>
</dbReference>
<dbReference type="InterPro" id="IPR017972">
    <property type="entry name" value="Cyt_P450_CS"/>
</dbReference>
<dbReference type="PRINTS" id="PR00463">
    <property type="entry name" value="EP450I"/>
</dbReference>
<dbReference type="Gene3D" id="1.10.630.10">
    <property type="entry name" value="Cytochrome P450"/>
    <property type="match status" value="6"/>
</dbReference>
<dbReference type="PANTHER" id="PTHR47283:SF1">
    <property type="entry name" value="ENT-KAURENE OXIDASE, CHLOROPLASTIC"/>
    <property type="match status" value="1"/>
</dbReference>
<dbReference type="SUPFAM" id="SSF48264">
    <property type="entry name" value="Cytochrome P450"/>
    <property type="match status" value="5"/>
</dbReference>
<evidence type="ECO:0000256" key="3">
    <source>
        <dbReference type="ARBA" id="ARBA00010617"/>
    </source>
</evidence>
<dbReference type="GO" id="GO:0020037">
    <property type="term" value="F:heme binding"/>
    <property type="evidence" value="ECO:0007669"/>
    <property type="project" value="InterPro"/>
</dbReference>
<evidence type="ECO:0000256" key="9">
    <source>
        <dbReference type="ARBA" id="ARBA00023004"/>
    </source>
</evidence>
<dbReference type="GO" id="GO:0009707">
    <property type="term" value="C:chloroplast outer membrane"/>
    <property type="evidence" value="ECO:0007669"/>
    <property type="project" value="TreeGrafter"/>
</dbReference>
<dbReference type="GO" id="GO:0010241">
    <property type="term" value="P:ent-kaurene oxidation to kaurenoic acid"/>
    <property type="evidence" value="ECO:0007669"/>
    <property type="project" value="InterPro"/>
</dbReference>
<keyword evidence="8" id="KW-0560">Oxidoreductase</keyword>
<evidence type="ECO:0000256" key="10">
    <source>
        <dbReference type="ARBA" id="ARBA00023033"/>
    </source>
</evidence>
<keyword evidence="5" id="KW-0812">Transmembrane</keyword>
<reference evidence="12" key="3">
    <citation type="submission" date="2015-04" db="UniProtKB">
        <authorList>
            <consortium name="EnsemblPlants"/>
        </authorList>
    </citation>
    <scope>IDENTIFICATION</scope>
</reference>
<dbReference type="GO" id="GO:0005783">
    <property type="term" value="C:endoplasmic reticulum"/>
    <property type="evidence" value="ECO:0007669"/>
    <property type="project" value="TreeGrafter"/>
</dbReference>
<protein>
    <recommendedName>
        <fullName evidence="14">Ent-kaurene oxidase</fullName>
    </recommendedName>
</protein>
<evidence type="ECO:0000313" key="13">
    <source>
        <dbReference type="Proteomes" id="UP000032180"/>
    </source>
</evidence>
<keyword evidence="7" id="KW-1133">Transmembrane helix</keyword>
<keyword evidence="13" id="KW-1185">Reference proteome</keyword>
<evidence type="ECO:0000256" key="5">
    <source>
        <dbReference type="ARBA" id="ARBA00022692"/>
    </source>
</evidence>
<dbReference type="PROSITE" id="PS00086">
    <property type="entry name" value="CYTOCHROME_P450"/>
    <property type="match status" value="3"/>
</dbReference>
<dbReference type="Proteomes" id="UP000032180">
    <property type="component" value="Chromosome 6"/>
</dbReference>
<evidence type="ECO:0000256" key="1">
    <source>
        <dbReference type="ARBA" id="ARBA00001971"/>
    </source>
</evidence>
<dbReference type="STRING" id="77586.A0A0D9WRD0"/>
<dbReference type="FunFam" id="1.10.630.10:FF:000062">
    <property type="entry name" value="Ent-kaurene oxidase 2"/>
    <property type="match status" value="3"/>
</dbReference>
<dbReference type="GO" id="GO:0052615">
    <property type="term" value="F:ent-kaurene oxidase activity"/>
    <property type="evidence" value="ECO:0007669"/>
    <property type="project" value="InterPro"/>
</dbReference>
<comment type="subcellular location">
    <subcellularLocation>
        <location evidence="2">Membrane</location>
        <topology evidence="2">Single-pass membrane protein</topology>
    </subcellularLocation>
</comment>
<dbReference type="Pfam" id="PF00067">
    <property type="entry name" value="p450"/>
    <property type="match status" value="6"/>
</dbReference>
<comment type="similarity">
    <text evidence="3">Belongs to the cytochrome P450 family.</text>
</comment>
<sequence>MDALFASGGGVGAAAAAVGGLFAAAALAGKAAGVIAPPGRKINAPPPVVPGLPIIGNLHQLKEKKPHETFTKWSEIYGPIYTIRTGSSSVVVLNSKEVAKEAMIAKFSSISTRKLSKALTVLTRDKSMVATSDYGDFHKMVKRYVMSSVLGTSAQKQFRVTRDMMINNMLSTFHELVADDPHAPLIFRDVFKDELFRLSLIQSLGEDVNSVYVDEFGRNISKEEIYNATVSDMMMCAIEVDWRDFFPYLSWVPNKGFETRVSTTEARRSAVMRALIKQQKERIARGEARIAYLDFLLEENTLTDEQLTMLVWETVIEAADTTLVTAEWAMYELAKNPDKQARTDDTLPATRISAFLPTKLTLERLYQEIRGVCGQEAVTEDHLPRLPYLNAVFHETLRRHSPVPLVPPRFVHEDTKLAGYDVPAGTEMVINLYGCNMNKKDWESPEEWEPERFVGGGRFEVADMYKTMAFGAGRRVCAGALQATTIASVSIARFVQEFQWRLSEGEEGKVDTVQLTAYKLHPLHAMVAKYSSISTRKLPTAISVLSHDKSIIALSDYGDFHKMSKRYIMMSMLGFSAQKQYRDTKERMINNVISTLHQLVRDDPHSPLNFRDVFKNELFGLSLMQSFGEDVCSVYVDEFGREISKKEIFNITIDDMMMCAIEVDWRDFFPYLGWVPNKSFETKVLTTETRRTAVMRALVKRQKERIARGEERLYQEIREVCGDETVTEEHLPWLPYLNAVFHETLRRHSPVPLIPPRFIHEDTNLAGYDVPACTEMIINLYACNMNGKEWESPEEWTPERFLGGKSGMGSMFKTMAFGAGRRVCAGALQATYVACAVIGRLVQQFEWRLREGDEDKVDTMQLMASKLHPLHVNLTPRGREKKSNHMRWLSRLSTAVPGLPIIGNLHQLTEKKPHKTFKNWSETYGPIYTIKTGASSILVLNSTEVAKEAMVAKFSSISTRKLSTAISVLSHDKNMVALSDYGDFHRMAKRYIMMSMLAVPGLPIIGNLHQLTEKKPHKTFRNWSETYGPIYTIKTGASSILVLNSTEVAKEAMVAKYSSISNRKLSTAISVLSHNKNMVALSDYGDYHKMTKRYIMMSMLGFSAQKHFRDTRDRMINNILCTLHQLITDAPHSPLNFRDVFKDELFSLSLIQSLGEDLSSIYVDEFGREITRKEMFNTTVDDLMMCALEVDWRDFFPYLGWVPNKSFEKKINTIDARRTAVVRAMMKRQKERIARGEARICYLDFLLAENTLTDEQLTMLVWEALIAAADTTLVTTEWAMYELAKNTDKQARIHIYHERLYQEIRDVCGDEPVTEEHLPQLSYLNAVFHESLRLHSPVPLLPPRFVHEDTKLAGFDVPAGTEILVNVYACNMNEKEWDSPEEWLPERFLDGSFQLADMYKTLAFGGGKRVCTGARQATTIASVSIARFVQEFQWRLMEGDEDKVDTMQLTAFKLHPLHRRGSVCLIIFFAMESLLAASAAAAVGGLVAAAMAAPKNSHNAPPAVPGLPIIGNLHQLKEKKPHYAFAKWSETYGPIYSIKAGASSIVVLNSTEVAKEAMIEKFPSISTHKLPKAITVLSRKSMIAVSDYGDYHRTAKRNIMLSMLGFSAQKQFRDIRDRMVSNVLSTFHKLVTGDPHSPLNFRDIYNNELFSLSLTQSLGEDVSSVYVEEFGRDISKEEIFHILVHDMMMCAIEVDWRDYFPYFSWVPNKGFEKRVFTAEARRNAVMRALIMKQMERIARGEARTSYMDFLVKENTQLTDEQLMILLSESILAGADTVLVTTEWAMYELAKTPDKQGRLYREIREVCGDEAVTEEHLLRLPYLNAVFHETLRRHSAVPLLPPRFVHEDTKLAGFDVPAGTEMMINLYACNMNKEEWDTPEEWAPERFLGGGTFTMEDRYKTMAFGAGKRTCAGSLQATTITCVSIARFVQEFAWRLKEGDEGKEDTMQFTAYKNHPLFVHLTPRGRM</sequence>
<evidence type="ECO:0000313" key="12">
    <source>
        <dbReference type="EnsemblPlants" id="LPERR06G15620.1"/>
    </source>
</evidence>
<evidence type="ECO:0000256" key="2">
    <source>
        <dbReference type="ARBA" id="ARBA00004167"/>
    </source>
</evidence>
<dbReference type="InterPro" id="IPR002401">
    <property type="entry name" value="Cyt_P450_E_grp-I"/>
</dbReference>
<keyword evidence="10" id="KW-0503">Monooxygenase</keyword>
<dbReference type="PRINTS" id="PR00385">
    <property type="entry name" value="P450"/>
</dbReference>
<evidence type="ECO:0000256" key="6">
    <source>
        <dbReference type="ARBA" id="ARBA00022723"/>
    </source>
</evidence>
<keyword evidence="4" id="KW-0349">Heme</keyword>
<dbReference type="CDD" id="cd11075">
    <property type="entry name" value="CYP77_89"/>
    <property type="match status" value="3"/>
</dbReference>
<dbReference type="HOGENOM" id="CLU_001570_0_2_1"/>
<dbReference type="PANTHER" id="PTHR47283">
    <property type="entry name" value="ENT-KAURENE OXIDASE, CHLOROPLASTIC"/>
    <property type="match status" value="1"/>
</dbReference>
<evidence type="ECO:0000256" key="8">
    <source>
        <dbReference type="ARBA" id="ARBA00023002"/>
    </source>
</evidence>
<keyword evidence="11" id="KW-0472">Membrane</keyword>